<gene>
    <name evidence="1" type="ORF">IHE45_04G180600</name>
</gene>
<evidence type="ECO:0000313" key="2">
    <source>
        <dbReference type="Proteomes" id="UP000827976"/>
    </source>
</evidence>
<proteinExistence type="predicted"/>
<evidence type="ECO:0000313" key="1">
    <source>
        <dbReference type="EMBL" id="KAH7687667.1"/>
    </source>
</evidence>
<keyword evidence="2" id="KW-1185">Reference proteome</keyword>
<reference evidence="2" key="1">
    <citation type="journal article" date="2022" name="Nat. Commun.">
        <title>Chromosome evolution and the genetic basis of agronomically important traits in greater yam.</title>
        <authorList>
            <person name="Bredeson J.V."/>
            <person name="Lyons J.B."/>
            <person name="Oniyinde I.O."/>
            <person name="Okereke N.R."/>
            <person name="Kolade O."/>
            <person name="Nnabue I."/>
            <person name="Nwadili C.O."/>
            <person name="Hribova E."/>
            <person name="Parker M."/>
            <person name="Nwogha J."/>
            <person name="Shu S."/>
            <person name="Carlson J."/>
            <person name="Kariba R."/>
            <person name="Muthemba S."/>
            <person name="Knop K."/>
            <person name="Barton G.J."/>
            <person name="Sherwood A.V."/>
            <person name="Lopez-Montes A."/>
            <person name="Asiedu R."/>
            <person name="Jamnadass R."/>
            <person name="Muchugi A."/>
            <person name="Goodstein D."/>
            <person name="Egesi C.N."/>
            <person name="Featherston J."/>
            <person name="Asfaw A."/>
            <person name="Simpson G.G."/>
            <person name="Dolezel J."/>
            <person name="Hendre P.S."/>
            <person name="Van Deynze A."/>
            <person name="Kumar P.L."/>
            <person name="Obidiegwu J.E."/>
            <person name="Bhattacharjee R."/>
            <person name="Rokhsar D.S."/>
        </authorList>
    </citation>
    <scope>NUCLEOTIDE SEQUENCE [LARGE SCALE GENOMIC DNA]</scope>
    <source>
        <strain evidence="2">cv. TDa95/00328</strain>
    </source>
</reference>
<accession>A0ACB7WID1</accession>
<protein>
    <submittedName>
        <fullName evidence="1">Beta-beta-alpha zinc fingers domain-containing protein</fullName>
    </submittedName>
</protein>
<organism evidence="1 2">
    <name type="scientific">Dioscorea alata</name>
    <name type="common">Purple yam</name>
    <dbReference type="NCBI Taxonomy" id="55571"/>
    <lineage>
        <taxon>Eukaryota</taxon>
        <taxon>Viridiplantae</taxon>
        <taxon>Streptophyta</taxon>
        <taxon>Embryophyta</taxon>
        <taxon>Tracheophyta</taxon>
        <taxon>Spermatophyta</taxon>
        <taxon>Magnoliopsida</taxon>
        <taxon>Liliopsida</taxon>
        <taxon>Dioscoreales</taxon>
        <taxon>Dioscoreaceae</taxon>
        <taxon>Dioscorea</taxon>
    </lineage>
</organism>
<dbReference type="Proteomes" id="UP000827976">
    <property type="component" value="Chromosome 4"/>
</dbReference>
<comment type="caution">
    <text evidence="1">The sequence shown here is derived from an EMBL/GenBank/DDBJ whole genome shotgun (WGS) entry which is preliminary data.</text>
</comment>
<name>A0ACB7WID1_DIOAL</name>
<dbReference type="EMBL" id="CM037014">
    <property type="protein sequence ID" value="KAH7687667.1"/>
    <property type="molecule type" value="Genomic_DNA"/>
</dbReference>
<sequence>MIIDHLILHLHQLCELLHQILPKPQANIQQKFGWLLLHLNGTISSLLPGVMFCRVNCDSLEILEQHKNGKQHKKTVQRSEHRQAQEKLKAELLVKNISKPKIVCPWVPEVKTTQVGEANKTLLWCGIRTLPVLAQ</sequence>